<dbReference type="InterPro" id="IPR050121">
    <property type="entry name" value="Cytochrome_P450_monoxygenase"/>
</dbReference>
<feature type="binding site" description="axial binding residue" evidence="7">
    <location>
        <position position="463"/>
    </location>
    <ligand>
        <name>heme</name>
        <dbReference type="ChEBI" id="CHEBI:30413"/>
    </ligand>
    <ligandPart>
        <name>Fe</name>
        <dbReference type="ChEBI" id="CHEBI:18248"/>
    </ligandPart>
</feature>
<evidence type="ECO:0000256" key="3">
    <source>
        <dbReference type="ARBA" id="ARBA00022723"/>
    </source>
</evidence>
<dbReference type="SUPFAM" id="SSF48264">
    <property type="entry name" value="Cytochrome P450"/>
    <property type="match status" value="1"/>
</dbReference>
<dbReference type="InterPro" id="IPR001128">
    <property type="entry name" value="Cyt_P450"/>
</dbReference>
<keyword evidence="5 7" id="KW-0408">Iron</keyword>
<keyword evidence="8" id="KW-0472">Membrane</keyword>
<evidence type="ECO:0000256" key="1">
    <source>
        <dbReference type="ARBA" id="ARBA00001971"/>
    </source>
</evidence>
<evidence type="ECO:0000256" key="6">
    <source>
        <dbReference type="ARBA" id="ARBA00023033"/>
    </source>
</evidence>
<comment type="cofactor">
    <cofactor evidence="1 7">
        <name>heme</name>
        <dbReference type="ChEBI" id="CHEBI:30413"/>
    </cofactor>
</comment>
<dbReference type="Proteomes" id="UP000785200">
    <property type="component" value="Unassembled WGS sequence"/>
</dbReference>
<dbReference type="Pfam" id="PF00067">
    <property type="entry name" value="p450"/>
    <property type="match status" value="1"/>
</dbReference>
<dbReference type="PANTHER" id="PTHR24305">
    <property type="entry name" value="CYTOCHROME P450"/>
    <property type="match status" value="1"/>
</dbReference>
<keyword evidence="8" id="KW-1133">Transmembrane helix</keyword>
<evidence type="ECO:0000313" key="10">
    <source>
        <dbReference type="Proteomes" id="UP000785200"/>
    </source>
</evidence>
<gene>
    <name evidence="9" type="ORF">D0Z07_6539</name>
</gene>
<accession>A0A9P7AVN3</accession>
<comment type="similarity">
    <text evidence="2">Belongs to the cytochrome P450 family.</text>
</comment>
<feature type="transmembrane region" description="Helical" evidence="8">
    <location>
        <begin position="23"/>
        <end position="47"/>
    </location>
</feature>
<evidence type="ECO:0000313" key="9">
    <source>
        <dbReference type="EMBL" id="KAG0647697.1"/>
    </source>
</evidence>
<feature type="transmembrane region" description="Helical" evidence="8">
    <location>
        <begin position="318"/>
        <end position="340"/>
    </location>
</feature>
<evidence type="ECO:0000256" key="5">
    <source>
        <dbReference type="ARBA" id="ARBA00023004"/>
    </source>
</evidence>
<dbReference type="Gene3D" id="1.10.630.10">
    <property type="entry name" value="Cytochrome P450"/>
    <property type="match status" value="1"/>
</dbReference>
<dbReference type="PRINTS" id="PR00465">
    <property type="entry name" value="EP450IV"/>
</dbReference>
<dbReference type="GO" id="GO:0016705">
    <property type="term" value="F:oxidoreductase activity, acting on paired donors, with incorporation or reduction of molecular oxygen"/>
    <property type="evidence" value="ECO:0007669"/>
    <property type="project" value="InterPro"/>
</dbReference>
<comment type="caution">
    <text evidence="9">The sequence shown here is derived from an EMBL/GenBank/DDBJ whole genome shotgun (WGS) entry which is preliminary data.</text>
</comment>
<dbReference type="CDD" id="cd11062">
    <property type="entry name" value="CYP58-like"/>
    <property type="match status" value="1"/>
</dbReference>
<evidence type="ECO:0000256" key="2">
    <source>
        <dbReference type="ARBA" id="ARBA00010617"/>
    </source>
</evidence>
<dbReference type="GO" id="GO:0020037">
    <property type="term" value="F:heme binding"/>
    <property type="evidence" value="ECO:0007669"/>
    <property type="project" value="InterPro"/>
</dbReference>
<dbReference type="InterPro" id="IPR036396">
    <property type="entry name" value="Cyt_P450_sf"/>
</dbReference>
<keyword evidence="6 9" id="KW-0503">Monooxygenase</keyword>
<proteinExistence type="inferred from homology"/>
<organism evidence="9 10">
    <name type="scientific">Hyphodiscus hymeniophilus</name>
    <dbReference type="NCBI Taxonomy" id="353542"/>
    <lineage>
        <taxon>Eukaryota</taxon>
        <taxon>Fungi</taxon>
        <taxon>Dikarya</taxon>
        <taxon>Ascomycota</taxon>
        <taxon>Pezizomycotina</taxon>
        <taxon>Leotiomycetes</taxon>
        <taxon>Helotiales</taxon>
        <taxon>Hyphodiscaceae</taxon>
        <taxon>Hyphodiscus</taxon>
    </lineage>
</organism>
<name>A0A9P7AVN3_9HELO</name>
<evidence type="ECO:0000256" key="7">
    <source>
        <dbReference type="PIRSR" id="PIRSR602403-1"/>
    </source>
</evidence>
<dbReference type="AlphaFoldDB" id="A0A9P7AVN3"/>
<dbReference type="OrthoDB" id="3945418at2759"/>
<evidence type="ECO:0000256" key="8">
    <source>
        <dbReference type="SAM" id="Phobius"/>
    </source>
</evidence>
<reference evidence="9" key="1">
    <citation type="submission" date="2019-07" db="EMBL/GenBank/DDBJ databases">
        <title>Hyphodiscus hymeniophilus genome sequencing and assembly.</title>
        <authorList>
            <person name="Kramer G."/>
            <person name="Nodwell J."/>
        </authorList>
    </citation>
    <scope>NUCLEOTIDE SEQUENCE</scope>
    <source>
        <strain evidence="9">ATCC 34498</strain>
    </source>
</reference>
<keyword evidence="10" id="KW-1185">Reference proteome</keyword>
<dbReference type="GO" id="GO:0005506">
    <property type="term" value="F:iron ion binding"/>
    <property type="evidence" value="ECO:0007669"/>
    <property type="project" value="InterPro"/>
</dbReference>
<dbReference type="PANTHER" id="PTHR24305:SF157">
    <property type="entry name" value="N-ACETYLTRYPTOPHAN 6-HYDROXYLASE IVOC-RELATED"/>
    <property type="match status" value="1"/>
</dbReference>
<keyword evidence="4" id="KW-0560">Oxidoreductase</keyword>
<dbReference type="InterPro" id="IPR002403">
    <property type="entry name" value="Cyt_P450_E_grp-IV"/>
</dbReference>
<protein>
    <submittedName>
        <fullName evidence="9">Cytochrome P450 monooxygenase</fullName>
    </submittedName>
</protein>
<keyword evidence="3 7" id="KW-0479">Metal-binding</keyword>
<evidence type="ECO:0000256" key="4">
    <source>
        <dbReference type="ARBA" id="ARBA00023002"/>
    </source>
</evidence>
<keyword evidence="8" id="KW-0812">Transmembrane</keyword>
<sequence>MALASMFDGPHASVFTLSTTDSWHIMGVIAVFLVVYSFALVVHRLWYSPLAGFPGPKHLAVTSWYETVVDLFSHDFPERLCNMHEKYGPIVRVAPSELHINDADYFTTVFAAAASHRTDIIPPRGLGMDDSLGSTTHHDLHQLRRKPLDRFLSRQNVMRLQGIIHNEIRILDRMILTAKGKGTAVRLDHAFASFTGDVVGQVACGESPGLLDGPNFTPEWYTMIRGAAKAIPLLRHFPQIGSVMQCVPAGLLQKIFPNSTGFKILQLLGEKQIARIRTEVDREMKGETEVNSSMFHHLLRSDIPELEKHPTRLNAEAVSFLGAGTYPTAATLILTAYYILATPNVEDRLRNELKDVMARFDDEVPNYVDVEQVEYLGACIKEGLRILRLFRRKGRLSADEDLHYKQWTIPKNTLVTMSPYSLHMDPDVFPDPHQFNPERWLSKDPDPRMDRNLVPFLKGSRNCIGMK</sequence>
<dbReference type="EMBL" id="VNKQ01000012">
    <property type="protein sequence ID" value="KAG0647697.1"/>
    <property type="molecule type" value="Genomic_DNA"/>
</dbReference>
<dbReference type="GO" id="GO:0004497">
    <property type="term" value="F:monooxygenase activity"/>
    <property type="evidence" value="ECO:0007669"/>
    <property type="project" value="UniProtKB-KW"/>
</dbReference>
<keyword evidence="7" id="KW-0349">Heme</keyword>